<protein>
    <submittedName>
        <fullName evidence="1">DUF1800 domain-containing protein</fullName>
    </submittedName>
</protein>
<gene>
    <name evidence="1" type="ORF">JIN85_11660</name>
</gene>
<comment type="caution">
    <text evidence="1">The sequence shown here is derived from an EMBL/GenBank/DDBJ whole genome shotgun (WGS) entry which is preliminary data.</text>
</comment>
<dbReference type="Pfam" id="PF08811">
    <property type="entry name" value="DUF1800"/>
    <property type="match status" value="1"/>
</dbReference>
<organism evidence="1 2">
    <name type="scientific">Luteolibacter pohnpeiensis</name>
    <dbReference type="NCBI Taxonomy" id="454153"/>
    <lineage>
        <taxon>Bacteria</taxon>
        <taxon>Pseudomonadati</taxon>
        <taxon>Verrucomicrobiota</taxon>
        <taxon>Verrucomicrobiia</taxon>
        <taxon>Verrucomicrobiales</taxon>
        <taxon>Verrucomicrobiaceae</taxon>
        <taxon>Luteolibacter</taxon>
    </lineage>
</organism>
<dbReference type="Proteomes" id="UP000603141">
    <property type="component" value="Unassembled WGS sequence"/>
</dbReference>
<dbReference type="AlphaFoldDB" id="A0A934S5Q1"/>
<proteinExistence type="predicted"/>
<keyword evidence="2" id="KW-1185">Reference proteome</keyword>
<name>A0A934S5Q1_9BACT</name>
<evidence type="ECO:0000313" key="1">
    <source>
        <dbReference type="EMBL" id="MBK1883076.1"/>
    </source>
</evidence>
<dbReference type="RefSeq" id="WP_200270842.1">
    <property type="nucleotide sequence ID" value="NZ_JAENIJ010000017.1"/>
</dbReference>
<dbReference type="EMBL" id="JAENIJ010000017">
    <property type="protein sequence ID" value="MBK1883076.1"/>
    <property type="molecule type" value="Genomic_DNA"/>
</dbReference>
<dbReference type="InterPro" id="IPR014917">
    <property type="entry name" value="DUF1800"/>
</dbReference>
<reference evidence="1" key="1">
    <citation type="submission" date="2021-01" db="EMBL/GenBank/DDBJ databases">
        <title>Modified the classification status of verrucomicrobia.</title>
        <authorList>
            <person name="Feng X."/>
        </authorList>
    </citation>
    <scope>NUCLEOTIDE SEQUENCE</scope>
    <source>
        <strain evidence="1">KCTC 22041</strain>
    </source>
</reference>
<accession>A0A934S5Q1</accession>
<sequence length="488" mass="56364">MFPKANDSWTIFEAAHLLNRAGFGGDPEQIKRIHQLGRSAAVEWLLDPEENIEAFPLPPWCAPDAVAERMKEQAAAISAVRMNSGDQSAEKVDMKLRDTRREFQKESREQGIEARAWWFRRMLLTKAPLREKMTLFWHDHFPSSDQKVKEPALLMRQNQLFREHALGNFKALTHAVTDDPAMMLYLDAQNSKKDQPNENYARELMELFTLGVGHYTEDDVHDAARAFTGRRLNRETGEVVQLRRQWDAGRKTLFGKSGKYDASQVVDLIFQQGQTARFMVNKLWEYFAYDNPSTDLTDWLAHQFRDSDYEIKPLLRQMFLSEEFYGEASMRTQIKCPVQFLVQLMKQLEIHRPPAGVPLDGQRELGQILFTPPNVAGWDWGKAWINTNTLLARYNLAGVLTKSTQQNKRMTRDWPGPDFKEIAPMNTRKDPQALVDSLVFRFFQGTVPDKARISFIEYATSKAEGKFTDTEIGELCHLMLSTPYYQLT</sequence>
<evidence type="ECO:0000313" key="2">
    <source>
        <dbReference type="Proteomes" id="UP000603141"/>
    </source>
</evidence>